<accession>A0A4C1W443</accession>
<gene>
    <name evidence="1" type="primary">CFDP2</name>
    <name evidence="1" type="ORF">EVAR_41451_1</name>
</gene>
<evidence type="ECO:0000313" key="2">
    <source>
        <dbReference type="Proteomes" id="UP000299102"/>
    </source>
</evidence>
<dbReference type="EMBL" id="BGZK01000476">
    <property type="protein sequence ID" value="GBP46098.1"/>
    <property type="molecule type" value="Genomic_DNA"/>
</dbReference>
<dbReference type="SUPFAM" id="SSF56219">
    <property type="entry name" value="DNase I-like"/>
    <property type="match status" value="1"/>
</dbReference>
<name>A0A4C1W443_EUMVA</name>
<protein>
    <submittedName>
        <fullName evidence="1">Craniofacial development protein 2</fullName>
    </submittedName>
</protein>
<organism evidence="1 2">
    <name type="scientific">Eumeta variegata</name>
    <name type="common">Bagworm moth</name>
    <name type="synonym">Eumeta japonica</name>
    <dbReference type="NCBI Taxonomy" id="151549"/>
    <lineage>
        <taxon>Eukaryota</taxon>
        <taxon>Metazoa</taxon>
        <taxon>Ecdysozoa</taxon>
        <taxon>Arthropoda</taxon>
        <taxon>Hexapoda</taxon>
        <taxon>Insecta</taxon>
        <taxon>Pterygota</taxon>
        <taxon>Neoptera</taxon>
        <taxon>Endopterygota</taxon>
        <taxon>Lepidoptera</taxon>
        <taxon>Glossata</taxon>
        <taxon>Ditrysia</taxon>
        <taxon>Tineoidea</taxon>
        <taxon>Psychidae</taxon>
        <taxon>Oiketicinae</taxon>
        <taxon>Eumeta</taxon>
    </lineage>
</organism>
<keyword evidence="2" id="KW-1185">Reference proteome</keyword>
<sequence length="208" mass="24022">MAKNEEERELDLPLITSKALRLLIKIKSKESKERIQYNDIHIATLNCRSLGTPEKLQELELALDKIKWDIIGISEVRRLGEKIENHGKYILHHIGETPGLYGVGFLVKRKFAKNIQELKRISEQIALFNIKLPVNEGEEQLWSIIQAYSPTEPLRKEDITKVERFYEDLQLTTANAHKNIIVMEDFNGQIGKQKNGEDYTIGIQGSWQ</sequence>
<reference evidence="1 2" key="1">
    <citation type="journal article" date="2019" name="Commun. Biol.">
        <title>The bagworm genome reveals a unique fibroin gene that provides high tensile strength.</title>
        <authorList>
            <person name="Kono N."/>
            <person name="Nakamura H."/>
            <person name="Ohtoshi R."/>
            <person name="Tomita M."/>
            <person name="Numata K."/>
            <person name="Arakawa K."/>
        </authorList>
    </citation>
    <scope>NUCLEOTIDE SEQUENCE [LARGE SCALE GENOMIC DNA]</scope>
</reference>
<dbReference type="Proteomes" id="UP000299102">
    <property type="component" value="Unassembled WGS sequence"/>
</dbReference>
<dbReference type="OrthoDB" id="410104at2759"/>
<dbReference type="AlphaFoldDB" id="A0A4C1W443"/>
<proteinExistence type="predicted"/>
<dbReference type="InterPro" id="IPR036691">
    <property type="entry name" value="Endo/exonu/phosph_ase_sf"/>
</dbReference>
<evidence type="ECO:0000313" key="1">
    <source>
        <dbReference type="EMBL" id="GBP46098.1"/>
    </source>
</evidence>
<dbReference type="Gene3D" id="3.60.10.10">
    <property type="entry name" value="Endonuclease/exonuclease/phosphatase"/>
    <property type="match status" value="1"/>
</dbReference>
<dbReference type="STRING" id="151549.A0A4C1W443"/>
<comment type="caution">
    <text evidence="1">The sequence shown here is derived from an EMBL/GenBank/DDBJ whole genome shotgun (WGS) entry which is preliminary data.</text>
</comment>